<dbReference type="EMBL" id="BMRG01000003">
    <property type="protein sequence ID" value="GGP50420.1"/>
    <property type="molecule type" value="Genomic_DNA"/>
</dbReference>
<feature type="domain" description="Aminoglycoside phosphotransferase" evidence="1">
    <location>
        <begin position="14"/>
        <end position="250"/>
    </location>
</feature>
<evidence type="ECO:0000313" key="3">
    <source>
        <dbReference type="Proteomes" id="UP000639606"/>
    </source>
</evidence>
<keyword evidence="3" id="KW-1185">Reference proteome</keyword>
<dbReference type="InterPro" id="IPR002575">
    <property type="entry name" value="Aminoglycoside_PTrfase"/>
</dbReference>
<evidence type="ECO:0000313" key="2">
    <source>
        <dbReference type="EMBL" id="GGP50420.1"/>
    </source>
</evidence>
<dbReference type="Proteomes" id="UP000639606">
    <property type="component" value="Unassembled WGS sequence"/>
</dbReference>
<dbReference type="Gene3D" id="3.90.1200.10">
    <property type="match status" value="1"/>
</dbReference>
<evidence type="ECO:0000259" key="1">
    <source>
        <dbReference type="Pfam" id="PF01636"/>
    </source>
</evidence>
<reference evidence="2" key="1">
    <citation type="journal article" date="2014" name="Int. J. Syst. Evol. Microbiol.">
        <title>Complete genome sequence of Corynebacterium casei LMG S-19264T (=DSM 44701T), isolated from a smear-ripened cheese.</title>
        <authorList>
            <consortium name="US DOE Joint Genome Institute (JGI-PGF)"/>
            <person name="Walter F."/>
            <person name="Albersmeier A."/>
            <person name="Kalinowski J."/>
            <person name="Ruckert C."/>
        </authorList>
    </citation>
    <scope>NUCLEOTIDE SEQUENCE</scope>
    <source>
        <strain evidence="2">JCM 3313</strain>
    </source>
</reference>
<protein>
    <recommendedName>
        <fullName evidence="1">Aminoglycoside phosphotransferase domain-containing protein</fullName>
    </recommendedName>
</protein>
<gene>
    <name evidence="2" type="ORF">GCM10010185_23320</name>
</gene>
<dbReference type="Pfam" id="PF01636">
    <property type="entry name" value="APH"/>
    <property type="match status" value="1"/>
</dbReference>
<dbReference type="SUPFAM" id="SSF56112">
    <property type="entry name" value="Protein kinase-like (PK-like)"/>
    <property type="match status" value="1"/>
</dbReference>
<accession>A0A918ECP5</accession>
<name>A0A918ECP5_9PSEU</name>
<dbReference type="InterPro" id="IPR011009">
    <property type="entry name" value="Kinase-like_dom_sf"/>
</dbReference>
<reference evidence="2" key="2">
    <citation type="submission" date="2020-09" db="EMBL/GenBank/DDBJ databases">
        <authorList>
            <person name="Sun Q."/>
            <person name="Ohkuma M."/>
        </authorList>
    </citation>
    <scope>NUCLEOTIDE SEQUENCE</scope>
    <source>
        <strain evidence="2">JCM 3313</strain>
    </source>
</reference>
<organism evidence="2 3">
    <name type="scientific">Saccharothrix coeruleofusca</name>
    <dbReference type="NCBI Taxonomy" id="33919"/>
    <lineage>
        <taxon>Bacteria</taxon>
        <taxon>Bacillati</taxon>
        <taxon>Actinomycetota</taxon>
        <taxon>Actinomycetes</taxon>
        <taxon>Pseudonocardiales</taxon>
        <taxon>Pseudonocardiaceae</taxon>
        <taxon>Saccharothrix</taxon>
    </lineage>
</organism>
<dbReference type="AlphaFoldDB" id="A0A918ECP5"/>
<proteinExistence type="predicted"/>
<sequence>MAAAFGLGEVLEPWTPVTGGASHLVWRLRTTRGDWAVKRVNRSWEAWWTREHEVAAAIQLEAWNLGVPMPRPVHPLRPSAPLLADVRVDGEVGSFLAHEWCEGTAPTSPTPELLDWVGATLAVLHELPAGPRPDARPHAVEEWREWLDGVPGDFADRVRSFLPDIAAAEEVVDEAARDPRLTPVRTHRDVKPDNVLLTSAAPLLVDWDGAGADFAEWELTRTALAFDGTAEGFTRVVRAYERAGGRPPGPDPVFLAGVLHARLGGAAYMVWRALGHRPVTPPERAAAHGHALELLSALRVALPNLERWARLLAR</sequence>
<comment type="caution">
    <text evidence="2">The sequence shown here is derived from an EMBL/GenBank/DDBJ whole genome shotgun (WGS) entry which is preliminary data.</text>
</comment>